<reference evidence="11" key="2">
    <citation type="journal article" date="2021" name="PeerJ">
        <title>Extensive microbial diversity within the chicken gut microbiome revealed by metagenomics and culture.</title>
        <authorList>
            <person name="Gilroy R."/>
            <person name="Ravi A."/>
            <person name="Getino M."/>
            <person name="Pursley I."/>
            <person name="Horton D.L."/>
            <person name="Alikhan N.F."/>
            <person name="Baker D."/>
            <person name="Gharbi K."/>
            <person name="Hall N."/>
            <person name="Watson M."/>
            <person name="Adriaenssens E.M."/>
            <person name="Foster-Nyarko E."/>
            <person name="Jarju S."/>
            <person name="Secka A."/>
            <person name="Antonio M."/>
            <person name="Oren A."/>
            <person name="Chaudhuri R.R."/>
            <person name="La Ragione R."/>
            <person name="Hildebrand F."/>
            <person name="Pallen M.J."/>
        </authorList>
    </citation>
    <scope>NUCLEOTIDE SEQUENCE</scope>
    <source>
        <strain evidence="11">15467</strain>
    </source>
</reference>
<dbReference type="InterPro" id="IPR014721">
    <property type="entry name" value="Ribsml_uS5_D2-typ_fold_subgr"/>
</dbReference>
<comment type="pathway">
    <text evidence="7">Amino-acid biosynthesis; L-threonine biosynthesis; L-threonine from L-aspartate: step 4/5.</text>
</comment>
<evidence type="ECO:0000256" key="5">
    <source>
        <dbReference type="ARBA" id="ARBA00022777"/>
    </source>
</evidence>
<comment type="catalytic activity">
    <reaction evidence="7">
        <text>L-homoserine + ATP = O-phospho-L-homoserine + ADP + H(+)</text>
        <dbReference type="Rhea" id="RHEA:13985"/>
        <dbReference type="ChEBI" id="CHEBI:15378"/>
        <dbReference type="ChEBI" id="CHEBI:30616"/>
        <dbReference type="ChEBI" id="CHEBI:57476"/>
        <dbReference type="ChEBI" id="CHEBI:57590"/>
        <dbReference type="ChEBI" id="CHEBI:456216"/>
        <dbReference type="EC" id="2.7.1.39"/>
    </reaction>
</comment>
<evidence type="ECO:0000256" key="6">
    <source>
        <dbReference type="ARBA" id="ARBA00022840"/>
    </source>
</evidence>
<dbReference type="PANTHER" id="PTHR20861">
    <property type="entry name" value="HOMOSERINE/4-DIPHOSPHOCYTIDYL-2-C-METHYL-D-ERYTHRITOL KINASE"/>
    <property type="match status" value="1"/>
</dbReference>
<dbReference type="HAMAP" id="MF_00384">
    <property type="entry name" value="Homoser_kinase"/>
    <property type="match status" value="1"/>
</dbReference>
<proteinExistence type="inferred from homology"/>
<comment type="similarity">
    <text evidence="7">Belongs to the GHMP kinase family. Homoserine kinase subfamily.</text>
</comment>
<reference evidence="11" key="1">
    <citation type="submission" date="2020-10" db="EMBL/GenBank/DDBJ databases">
        <authorList>
            <person name="Gilroy R."/>
        </authorList>
    </citation>
    <scope>NUCLEOTIDE SEQUENCE</scope>
    <source>
        <strain evidence="11">15467</strain>
    </source>
</reference>
<comment type="caution">
    <text evidence="7">Lacks conserved residue(s) required for the propagation of feature annotation.</text>
</comment>
<keyword evidence="1 7" id="KW-0028">Amino-acid biosynthesis</keyword>
<keyword evidence="3 7" id="KW-0791">Threonine biosynthesis</keyword>
<evidence type="ECO:0000256" key="7">
    <source>
        <dbReference type="HAMAP-Rule" id="MF_00384"/>
    </source>
</evidence>
<dbReference type="SUPFAM" id="SSF54211">
    <property type="entry name" value="Ribosomal protein S5 domain 2-like"/>
    <property type="match status" value="1"/>
</dbReference>
<sequence>MKKVKVFAPGTVANIGCGFDVMGLTLDGVGDVVAVTLYDDKDEFDRHASASGNAFVSTACTVSVKNNSKEKLPETAAKNVVTPAVSAMAEAFLEKSGSKEALYMEIEIIDKIRPGSGIGSSAASSAAAVYALNHLLGHPFSEVKLVDFAMEGERLISGTAHADNVGPAILGGIVFIRGYNPTDLIKLPVPDDFYCTVVHPHITVSTKEARDILPANVSRKDAIRQWGNVGGFVAGLLLDDMELLGRSVEDVIAEPYRKKFIPGYDALKSRLLEAGMLGVNIAGSGPSVFALSKSADMAEKGRKIMASHFSDQGVGFETYLTQIGMTGARIV</sequence>
<keyword evidence="2 7" id="KW-0808">Transferase</keyword>
<dbReference type="InterPro" id="IPR006204">
    <property type="entry name" value="GHMP_kinase_N_dom"/>
</dbReference>
<dbReference type="GO" id="GO:0009088">
    <property type="term" value="P:threonine biosynthetic process"/>
    <property type="evidence" value="ECO:0007669"/>
    <property type="project" value="UniProtKB-UniRule"/>
</dbReference>
<dbReference type="InterPro" id="IPR020568">
    <property type="entry name" value="Ribosomal_Su5_D2-typ_SF"/>
</dbReference>
<keyword evidence="5 7" id="KW-0418">Kinase</keyword>
<evidence type="ECO:0000256" key="1">
    <source>
        <dbReference type="ARBA" id="ARBA00022605"/>
    </source>
</evidence>
<dbReference type="EC" id="2.7.1.39" evidence="7 8"/>
<evidence type="ECO:0000313" key="11">
    <source>
        <dbReference type="EMBL" id="MBO8429352.1"/>
    </source>
</evidence>
<dbReference type="AlphaFoldDB" id="A0A9D9GYX1"/>
<dbReference type="InterPro" id="IPR013750">
    <property type="entry name" value="GHMP_kinase_C_dom"/>
</dbReference>
<evidence type="ECO:0000259" key="10">
    <source>
        <dbReference type="Pfam" id="PF08544"/>
    </source>
</evidence>
<protein>
    <recommendedName>
        <fullName evidence="7 8">Homoserine kinase</fullName>
        <shortName evidence="7">HK</shortName>
        <shortName evidence="7">HSK</shortName>
        <ecNumber evidence="7 8">2.7.1.39</ecNumber>
    </recommendedName>
</protein>
<comment type="function">
    <text evidence="7">Catalyzes the ATP-dependent phosphorylation of L-homoserine to L-homoserine phosphate.</text>
</comment>
<feature type="domain" description="GHMP kinase C-terminal" evidence="10">
    <location>
        <begin position="236"/>
        <end position="310"/>
    </location>
</feature>
<keyword evidence="4 7" id="KW-0547">Nucleotide-binding</keyword>
<dbReference type="Proteomes" id="UP000823635">
    <property type="component" value="Unassembled WGS sequence"/>
</dbReference>
<keyword evidence="7" id="KW-0963">Cytoplasm</keyword>
<keyword evidence="6 7" id="KW-0067">ATP-binding</keyword>
<evidence type="ECO:0000256" key="2">
    <source>
        <dbReference type="ARBA" id="ARBA00022679"/>
    </source>
</evidence>
<dbReference type="SUPFAM" id="SSF55060">
    <property type="entry name" value="GHMP Kinase, C-terminal domain"/>
    <property type="match status" value="1"/>
</dbReference>
<evidence type="ECO:0000259" key="9">
    <source>
        <dbReference type="Pfam" id="PF00288"/>
    </source>
</evidence>
<dbReference type="NCBIfam" id="TIGR00191">
    <property type="entry name" value="thrB"/>
    <property type="match status" value="1"/>
</dbReference>
<dbReference type="GO" id="GO:0004413">
    <property type="term" value="F:homoserine kinase activity"/>
    <property type="evidence" value="ECO:0007669"/>
    <property type="project" value="UniProtKB-UniRule"/>
</dbReference>
<dbReference type="PIRSF" id="PIRSF000676">
    <property type="entry name" value="Homoser_kin"/>
    <property type="match status" value="1"/>
</dbReference>
<gene>
    <name evidence="7" type="primary">thrB</name>
    <name evidence="11" type="ORF">IAC68_05435</name>
</gene>
<dbReference type="PRINTS" id="PR00958">
    <property type="entry name" value="HOMSERKINASE"/>
</dbReference>
<comment type="caution">
    <text evidence="11">The sequence shown here is derived from an EMBL/GenBank/DDBJ whole genome shotgun (WGS) entry which is preliminary data.</text>
</comment>
<dbReference type="Gene3D" id="3.30.230.10">
    <property type="match status" value="1"/>
</dbReference>
<dbReference type="GO" id="GO:0005737">
    <property type="term" value="C:cytoplasm"/>
    <property type="evidence" value="ECO:0007669"/>
    <property type="project" value="UniProtKB-SubCell"/>
</dbReference>
<dbReference type="EMBL" id="JADINB010000123">
    <property type="protein sequence ID" value="MBO8429352.1"/>
    <property type="molecule type" value="Genomic_DNA"/>
</dbReference>
<name>A0A9D9GYX1_9BACT</name>
<dbReference type="InterPro" id="IPR036554">
    <property type="entry name" value="GHMP_kinase_C_sf"/>
</dbReference>
<dbReference type="NCBIfam" id="NF002288">
    <property type="entry name" value="PRK01212.1-4"/>
    <property type="match status" value="1"/>
</dbReference>
<dbReference type="Pfam" id="PF08544">
    <property type="entry name" value="GHMP_kinases_C"/>
    <property type="match status" value="1"/>
</dbReference>
<dbReference type="Pfam" id="PF00288">
    <property type="entry name" value="GHMP_kinases_N"/>
    <property type="match status" value="1"/>
</dbReference>
<evidence type="ECO:0000313" key="12">
    <source>
        <dbReference type="Proteomes" id="UP000823635"/>
    </source>
</evidence>
<organism evidence="11 12">
    <name type="scientific">Candidatus Egerieousia excrementavium</name>
    <dbReference type="NCBI Taxonomy" id="2840778"/>
    <lineage>
        <taxon>Bacteria</taxon>
        <taxon>Pseudomonadati</taxon>
        <taxon>Bacteroidota</taxon>
        <taxon>Bacteroidia</taxon>
        <taxon>Bacteroidales</taxon>
        <taxon>Candidatus Egerieousia</taxon>
    </lineage>
</organism>
<dbReference type="Gene3D" id="3.30.70.890">
    <property type="entry name" value="GHMP kinase, C-terminal domain"/>
    <property type="match status" value="1"/>
</dbReference>
<dbReference type="PANTHER" id="PTHR20861:SF1">
    <property type="entry name" value="HOMOSERINE KINASE"/>
    <property type="match status" value="1"/>
</dbReference>
<accession>A0A9D9GYX1</accession>
<dbReference type="InterPro" id="IPR000870">
    <property type="entry name" value="Homoserine_kinase"/>
</dbReference>
<evidence type="ECO:0000256" key="4">
    <source>
        <dbReference type="ARBA" id="ARBA00022741"/>
    </source>
</evidence>
<feature type="domain" description="GHMP kinase N-terminal" evidence="9">
    <location>
        <begin position="86"/>
        <end position="172"/>
    </location>
</feature>
<evidence type="ECO:0000256" key="8">
    <source>
        <dbReference type="NCBIfam" id="TIGR00191"/>
    </source>
</evidence>
<comment type="subcellular location">
    <subcellularLocation>
        <location evidence="7">Cytoplasm</location>
    </subcellularLocation>
</comment>
<dbReference type="GO" id="GO:0005524">
    <property type="term" value="F:ATP binding"/>
    <property type="evidence" value="ECO:0007669"/>
    <property type="project" value="UniProtKB-UniRule"/>
</dbReference>
<evidence type="ECO:0000256" key="3">
    <source>
        <dbReference type="ARBA" id="ARBA00022697"/>
    </source>
</evidence>